<keyword evidence="2" id="KW-1185">Reference proteome</keyword>
<evidence type="ECO:0000313" key="2">
    <source>
        <dbReference type="Proteomes" id="UP000000600"/>
    </source>
</evidence>
<accession>A0DX77</accession>
<name>A0DX77_PARTE</name>
<dbReference type="HOGENOM" id="CLU_2066020_0_0_1"/>
<evidence type="ECO:0008006" key="3">
    <source>
        <dbReference type="Google" id="ProtNLM"/>
    </source>
</evidence>
<organism evidence="1 2">
    <name type="scientific">Paramecium tetraurelia</name>
    <dbReference type="NCBI Taxonomy" id="5888"/>
    <lineage>
        <taxon>Eukaryota</taxon>
        <taxon>Sar</taxon>
        <taxon>Alveolata</taxon>
        <taxon>Ciliophora</taxon>
        <taxon>Intramacronucleata</taxon>
        <taxon>Oligohymenophorea</taxon>
        <taxon>Peniculida</taxon>
        <taxon>Parameciidae</taxon>
        <taxon>Paramecium</taxon>
    </lineage>
</organism>
<protein>
    <recommendedName>
        <fullName evidence="3">Transmembrane protein</fullName>
    </recommendedName>
</protein>
<dbReference type="EMBL" id="CT868629">
    <property type="protein sequence ID" value="CAK87644.1"/>
    <property type="molecule type" value="Genomic_DNA"/>
</dbReference>
<sequence length="119" mass="14101">MKKHKSNIKYEDKDENPFLLFKMKMSKKLSKSFPISFQQLGMKSCLQIIIVNERLSLSYNLIYLEIDAIKSIQDYENQILNMNNLNLHILLNMNNESNNLQQNFMPVIINLIFSFLRVL</sequence>
<dbReference type="Proteomes" id="UP000000600">
    <property type="component" value="Unassembled WGS sequence"/>
</dbReference>
<dbReference type="RefSeq" id="XP_001455041.1">
    <property type="nucleotide sequence ID" value="XM_001455004.1"/>
</dbReference>
<gene>
    <name evidence="1" type="ORF">GSPATT00021276001</name>
</gene>
<proteinExistence type="predicted"/>
<dbReference type="InParanoid" id="A0DX77"/>
<evidence type="ECO:0000313" key="1">
    <source>
        <dbReference type="EMBL" id="CAK87644.1"/>
    </source>
</evidence>
<dbReference type="AlphaFoldDB" id="A0DX77"/>
<dbReference type="KEGG" id="ptm:GSPATT00021276001"/>
<dbReference type="GeneID" id="5040826"/>
<reference evidence="1 2" key="1">
    <citation type="journal article" date="2006" name="Nature">
        <title>Global trends of whole-genome duplications revealed by the ciliate Paramecium tetraurelia.</title>
        <authorList>
            <consortium name="Genoscope"/>
            <person name="Aury J.-M."/>
            <person name="Jaillon O."/>
            <person name="Duret L."/>
            <person name="Noel B."/>
            <person name="Jubin C."/>
            <person name="Porcel B.M."/>
            <person name="Segurens B."/>
            <person name="Daubin V."/>
            <person name="Anthouard V."/>
            <person name="Aiach N."/>
            <person name="Arnaiz O."/>
            <person name="Billaut A."/>
            <person name="Beisson J."/>
            <person name="Blanc I."/>
            <person name="Bouhouche K."/>
            <person name="Camara F."/>
            <person name="Duharcourt S."/>
            <person name="Guigo R."/>
            <person name="Gogendeau D."/>
            <person name="Katinka M."/>
            <person name="Keller A.-M."/>
            <person name="Kissmehl R."/>
            <person name="Klotz C."/>
            <person name="Koll F."/>
            <person name="Le Moue A."/>
            <person name="Lepere C."/>
            <person name="Malinsky S."/>
            <person name="Nowacki M."/>
            <person name="Nowak J.K."/>
            <person name="Plattner H."/>
            <person name="Poulain J."/>
            <person name="Ruiz F."/>
            <person name="Serrano V."/>
            <person name="Zagulski M."/>
            <person name="Dessen P."/>
            <person name="Betermier M."/>
            <person name="Weissenbach J."/>
            <person name="Scarpelli C."/>
            <person name="Schachter V."/>
            <person name="Sperling L."/>
            <person name="Meyer E."/>
            <person name="Cohen J."/>
            <person name="Wincker P."/>
        </authorList>
    </citation>
    <scope>NUCLEOTIDE SEQUENCE [LARGE SCALE GENOMIC DNA]</scope>
    <source>
        <strain evidence="1 2">Stock d4-2</strain>
    </source>
</reference>